<feature type="region of interest" description="Disordered" evidence="5">
    <location>
        <begin position="461"/>
        <end position="552"/>
    </location>
</feature>
<dbReference type="GO" id="GO:0016301">
    <property type="term" value="F:kinase activity"/>
    <property type="evidence" value="ECO:0007669"/>
    <property type="project" value="UniProtKB-KW"/>
</dbReference>
<proteinExistence type="inferred from homology"/>
<dbReference type="InterPro" id="IPR008984">
    <property type="entry name" value="SMAD_FHA_dom_sf"/>
</dbReference>
<organism evidence="8 9">
    <name type="scientific">Linnemannia gamsii</name>
    <dbReference type="NCBI Taxonomy" id="64522"/>
    <lineage>
        <taxon>Eukaryota</taxon>
        <taxon>Fungi</taxon>
        <taxon>Fungi incertae sedis</taxon>
        <taxon>Mucoromycota</taxon>
        <taxon>Mortierellomycotina</taxon>
        <taxon>Mortierellomycetes</taxon>
        <taxon>Mortierellales</taxon>
        <taxon>Mortierellaceae</taxon>
        <taxon>Linnemannia</taxon>
    </lineage>
</organism>
<dbReference type="PANTHER" id="PTHR24347">
    <property type="entry name" value="SERINE/THREONINE-PROTEIN KINASE"/>
    <property type="match status" value="1"/>
</dbReference>
<evidence type="ECO:0000259" key="6">
    <source>
        <dbReference type="PROSITE" id="PS50006"/>
    </source>
</evidence>
<dbReference type="InterPro" id="IPR017441">
    <property type="entry name" value="Protein_kinase_ATP_BS"/>
</dbReference>
<dbReference type="InterPro" id="IPR011009">
    <property type="entry name" value="Kinase-like_dom_sf"/>
</dbReference>
<evidence type="ECO:0000256" key="3">
    <source>
        <dbReference type="ARBA" id="ARBA00022840"/>
    </source>
</evidence>
<dbReference type="Pfam" id="PF00069">
    <property type="entry name" value="Pkinase"/>
    <property type="match status" value="1"/>
</dbReference>
<evidence type="ECO:0000313" key="8">
    <source>
        <dbReference type="EMBL" id="KAG0283732.1"/>
    </source>
</evidence>
<dbReference type="CDD" id="cd22670">
    <property type="entry name" value="FHA_MEK1-like"/>
    <property type="match status" value="1"/>
</dbReference>
<dbReference type="Gene3D" id="2.60.200.20">
    <property type="match status" value="1"/>
</dbReference>
<evidence type="ECO:0000256" key="4">
    <source>
        <dbReference type="PROSITE-ProRule" id="PRU10141"/>
    </source>
</evidence>
<accession>A0ABQ7JRE9</accession>
<protein>
    <submittedName>
        <fullName evidence="8">Checkpoint kinase 2</fullName>
    </submittedName>
</protein>
<keyword evidence="3 4" id="KW-0067">ATP-binding</keyword>
<dbReference type="Gene3D" id="1.10.510.10">
    <property type="entry name" value="Transferase(Phosphotransferase) domain 1"/>
    <property type="match status" value="1"/>
</dbReference>
<evidence type="ECO:0000259" key="7">
    <source>
        <dbReference type="PROSITE" id="PS50011"/>
    </source>
</evidence>
<comment type="caution">
    <text evidence="8">The sequence shown here is derived from an EMBL/GenBank/DDBJ whole genome shotgun (WGS) entry which is preliminary data.</text>
</comment>
<dbReference type="SMART" id="SM00240">
    <property type="entry name" value="FHA"/>
    <property type="match status" value="1"/>
</dbReference>
<reference evidence="8 9" key="1">
    <citation type="journal article" date="2020" name="Fungal Divers.">
        <title>Resolving the Mortierellaceae phylogeny through synthesis of multi-gene phylogenetics and phylogenomics.</title>
        <authorList>
            <person name="Vandepol N."/>
            <person name="Liber J."/>
            <person name="Desiro A."/>
            <person name="Na H."/>
            <person name="Kennedy M."/>
            <person name="Barry K."/>
            <person name="Grigoriev I.V."/>
            <person name="Miller A.N."/>
            <person name="O'Donnell K."/>
            <person name="Stajich J.E."/>
            <person name="Bonito G."/>
        </authorList>
    </citation>
    <scope>NUCLEOTIDE SEQUENCE [LARGE SCALE GENOMIC DNA]</scope>
    <source>
        <strain evidence="8 9">AD045</strain>
    </source>
</reference>
<dbReference type="InterPro" id="IPR000719">
    <property type="entry name" value="Prot_kinase_dom"/>
</dbReference>
<sequence length="552" mass="62284">MPSPHISLPFLDPSQPTLEIVSYPALENESSQTLEDAKTKDMESIAGWLINASTLETCLVIRKGKSVTIGRHQTCNLVVTEEVVSNRHCMLSTNSAGLVLLKDLSTNGTYWNRAVIGRGESVILSHGDSIRFRNSNHYVFQDFAKDMLDHVDPDMGIVEKTYRILPRTLGKGTFARVNLAVHRKSDIQLAVKIMDRIRYGKPEYSGGTNIENEVTLLRTLRHANIAPVVDVIKTARYIYIFMQLMVGGDLFDRLVKNGPIPELEAKFVAYQAIVALQHLHGMGISHRDLKPENILLTTNAEYPRVLLSDFGMACQCGPKDVMSTMCGTFAYMAPEVFDVKHAKGPGYGDTADCWSLGVTLYVILSGTHPFTPNYATEDEKTMRLEMRRKVEFPSKYWSGVSVEARVLIRFLLTIDPKKRWTADDVLESQWIQKDAAWLRTKYRENVLQHWFKSCQALDGITHPQQHQQQQKEQSHLNPGVKRSPVQAEQHQTESDGSRAKRTVKRVVSLESEESLYDSRRESSINQWTEAVPDISNTKNTEGSCNSSDKVDL</sequence>
<keyword evidence="2 4" id="KW-0547">Nucleotide-binding</keyword>
<dbReference type="PROSITE" id="PS00108">
    <property type="entry name" value="PROTEIN_KINASE_ST"/>
    <property type="match status" value="1"/>
</dbReference>
<gene>
    <name evidence="8" type="primary">CHEK2</name>
    <name evidence="8" type="ORF">BGZ96_011888</name>
</gene>
<keyword evidence="9" id="KW-1185">Reference proteome</keyword>
<dbReference type="SUPFAM" id="SSF56112">
    <property type="entry name" value="Protein kinase-like (PK-like)"/>
    <property type="match status" value="1"/>
</dbReference>
<feature type="binding site" evidence="4">
    <location>
        <position position="192"/>
    </location>
    <ligand>
        <name>ATP</name>
        <dbReference type="ChEBI" id="CHEBI:30616"/>
    </ligand>
</feature>
<feature type="domain" description="Protein kinase" evidence="7">
    <location>
        <begin position="163"/>
        <end position="431"/>
    </location>
</feature>
<dbReference type="InterPro" id="IPR000253">
    <property type="entry name" value="FHA_dom"/>
</dbReference>
<dbReference type="EMBL" id="JAAAIM010000863">
    <property type="protein sequence ID" value="KAG0283732.1"/>
    <property type="molecule type" value="Genomic_DNA"/>
</dbReference>
<keyword evidence="8" id="KW-0418">Kinase</keyword>
<dbReference type="PROSITE" id="PS50011">
    <property type="entry name" value="PROTEIN_KINASE_DOM"/>
    <property type="match status" value="1"/>
</dbReference>
<dbReference type="CDD" id="cd05117">
    <property type="entry name" value="STKc_CAMK"/>
    <property type="match status" value="1"/>
</dbReference>
<evidence type="ECO:0000256" key="5">
    <source>
        <dbReference type="SAM" id="MobiDB-lite"/>
    </source>
</evidence>
<dbReference type="SUPFAM" id="SSF49879">
    <property type="entry name" value="SMAD/FHA domain"/>
    <property type="match status" value="1"/>
</dbReference>
<name>A0ABQ7JRE9_9FUNG</name>
<dbReference type="PROSITE" id="PS00107">
    <property type="entry name" value="PROTEIN_KINASE_ATP"/>
    <property type="match status" value="1"/>
</dbReference>
<evidence type="ECO:0000313" key="9">
    <source>
        <dbReference type="Proteomes" id="UP001194696"/>
    </source>
</evidence>
<dbReference type="Pfam" id="PF00498">
    <property type="entry name" value="FHA"/>
    <property type="match status" value="1"/>
</dbReference>
<evidence type="ECO:0000256" key="1">
    <source>
        <dbReference type="ARBA" id="ARBA00005575"/>
    </source>
</evidence>
<comment type="similarity">
    <text evidence="1">Belongs to the protein kinase superfamily. CAMK Ser/Thr protein kinase family. CHEK2 subfamily.</text>
</comment>
<feature type="compositionally biased region" description="Polar residues" evidence="5">
    <location>
        <begin position="523"/>
        <end position="552"/>
    </location>
</feature>
<keyword evidence="8" id="KW-0808">Transferase</keyword>
<feature type="domain" description="FHA" evidence="6">
    <location>
        <begin position="67"/>
        <end position="116"/>
    </location>
</feature>
<dbReference type="Proteomes" id="UP001194696">
    <property type="component" value="Unassembled WGS sequence"/>
</dbReference>
<dbReference type="PROSITE" id="PS50006">
    <property type="entry name" value="FHA_DOMAIN"/>
    <property type="match status" value="1"/>
</dbReference>
<dbReference type="SMART" id="SM00220">
    <property type="entry name" value="S_TKc"/>
    <property type="match status" value="1"/>
</dbReference>
<evidence type="ECO:0000256" key="2">
    <source>
        <dbReference type="ARBA" id="ARBA00022741"/>
    </source>
</evidence>
<dbReference type="InterPro" id="IPR008271">
    <property type="entry name" value="Ser/Thr_kinase_AS"/>
</dbReference>
<dbReference type="Gene3D" id="3.30.200.20">
    <property type="entry name" value="Phosphorylase Kinase, domain 1"/>
    <property type="match status" value="1"/>
</dbReference>